<proteinExistence type="inferred from homology"/>
<dbReference type="HAMAP" id="MF_00318">
    <property type="entry name" value="Enolase"/>
    <property type="match status" value="1"/>
</dbReference>
<feature type="active site" description="Proton acceptor" evidence="6 7">
    <location>
        <position position="331"/>
    </location>
</feature>
<dbReference type="EMBL" id="DRXG01000025">
    <property type="protein sequence ID" value="HHN51943.1"/>
    <property type="molecule type" value="Genomic_DNA"/>
</dbReference>
<comment type="similarity">
    <text evidence="2 6">Belongs to the enolase family.</text>
</comment>
<feature type="binding site" evidence="6">
    <location>
        <position position="360"/>
    </location>
    <ligand>
        <name>(2R)-2-phosphoglycerate</name>
        <dbReference type="ChEBI" id="CHEBI:58289"/>
    </ligand>
</feature>
<evidence type="ECO:0000313" key="13">
    <source>
        <dbReference type="EMBL" id="HGN90921.1"/>
    </source>
</evidence>
<dbReference type="Pfam" id="PF00113">
    <property type="entry name" value="Enolase_C"/>
    <property type="match status" value="1"/>
</dbReference>
<accession>A0A7C4E2N6</accession>
<dbReference type="EMBL" id="DTCM01000065">
    <property type="protein sequence ID" value="HGL41038.1"/>
    <property type="molecule type" value="Genomic_DNA"/>
</dbReference>
<sequence>MARESFTITDGEAWVVLDSRGSETIEVTLYSGKVSATASAPSGKSRGSREAVPFPEGGAKQSVKIFTDSLRGRLVGRDPADQTGIDTLLKEVDGSENFSKIGGNLAYAVSACSVKLAAMLMQKPIWRHMADLSGLAPVYPIPLGNVLGGGAHAGEGAPDIQEFLVFPRRVRSVEEAVKVNVEVHRRLGKVLAKKVGGYGGGKGDEGAYAPPVDDEKALQAVKEASERLDVGFGLDVAASSLYDAYQKKYHYRNRGKHLTREQHMQHISELVERYGISYVEDPFEETDVEGFAELCRAFPKLLVCGDDLVVTRAELIRWASEKRAVRAVILKPNQVGTITDTVEAAKEAEKRGIVRVVSHRSGETCDSFLTHLAIGLGGKFIKAGVAGGERVAKANELLRIWYKAGGSISLQEADVI</sequence>
<keyword evidence="5 6" id="KW-0456">Lyase</keyword>
<evidence type="ECO:0000256" key="3">
    <source>
        <dbReference type="ARBA" id="ARBA00022842"/>
    </source>
</evidence>
<gene>
    <name evidence="6" type="primary">eno</name>
    <name evidence="14" type="ORF">ENM30_01375</name>
    <name evidence="13" type="ORF">ENT82_07360</name>
    <name evidence="12" type="ORF">ENU43_05190</name>
</gene>
<dbReference type="PRINTS" id="PR00148">
    <property type="entry name" value="ENOLASE"/>
</dbReference>
<evidence type="ECO:0000256" key="7">
    <source>
        <dbReference type="PIRSR" id="PIRSR001400-1"/>
    </source>
</evidence>
<feature type="domain" description="Enolase C-terminal TIM barrel" evidence="10">
    <location>
        <begin position="136"/>
        <end position="410"/>
    </location>
</feature>
<feature type="binding site" evidence="6">
    <location>
        <position position="382"/>
    </location>
    <ligand>
        <name>(2R)-2-phosphoglycerate</name>
        <dbReference type="ChEBI" id="CHEBI:58289"/>
    </ligand>
</feature>
<dbReference type="PANTHER" id="PTHR11902:SF1">
    <property type="entry name" value="ENOLASE"/>
    <property type="match status" value="1"/>
</dbReference>
<dbReference type="Gene3D" id="3.30.390.10">
    <property type="entry name" value="Enolase-like, N-terminal domain"/>
    <property type="match status" value="1"/>
</dbReference>
<organism evidence="13">
    <name type="scientific">Caldiarchaeum subterraneum</name>
    <dbReference type="NCBI Taxonomy" id="311458"/>
    <lineage>
        <taxon>Archaea</taxon>
        <taxon>Nitrososphaerota</taxon>
        <taxon>Candidatus Caldarchaeales</taxon>
        <taxon>Candidatus Caldarchaeaceae</taxon>
        <taxon>Candidatus Caldarchaeum</taxon>
    </lineage>
</organism>
<dbReference type="EMBL" id="DTAD01000079">
    <property type="protein sequence ID" value="HGN90921.1"/>
    <property type="molecule type" value="Genomic_DNA"/>
</dbReference>
<feature type="binding site" evidence="8">
    <location>
        <begin position="358"/>
        <end position="361"/>
    </location>
    <ligand>
        <name>substrate</name>
    </ligand>
</feature>
<comment type="catalytic activity">
    <reaction evidence="6">
        <text>(2R)-2-phosphoglycerate = phosphoenolpyruvate + H2O</text>
        <dbReference type="Rhea" id="RHEA:10164"/>
        <dbReference type="ChEBI" id="CHEBI:15377"/>
        <dbReference type="ChEBI" id="CHEBI:58289"/>
        <dbReference type="ChEBI" id="CHEBI:58702"/>
        <dbReference type="EC" id="4.2.1.11"/>
    </reaction>
</comment>
<evidence type="ECO:0000259" key="10">
    <source>
        <dbReference type="SMART" id="SM01192"/>
    </source>
</evidence>
<dbReference type="SUPFAM" id="SSF51604">
    <property type="entry name" value="Enolase C-terminal domain-like"/>
    <property type="match status" value="1"/>
</dbReference>
<evidence type="ECO:0000313" key="14">
    <source>
        <dbReference type="EMBL" id="HHN51943.1"/>
    </source>
</evidence>
<dbReference type="SMART" id="SM01192">
    <property type="entry name" value="Enolase_C"/>
    <property type="match status" value="1"/>
</dbReference>
<evidence type="ECO:0000256" key="9">
    <source>
        <dbReference type="PIRSR" id="PIRSR001400-3"/>
    </source>
</evidence>
<dbReference type="SMART" id="SM01193">
    <property type="entry name" value="Enolase_N"/>
    <property type="match status" value="1"/>
</dbReference>
<feature type="binding site" evidence="8">
    <location>
        <position position="382"/>
    </location>
    <ligand>
        <name>substrate</name>
    </ligand>
</feature>
<dbReference type="InterPro" id="IPR020811">
    <property type="entry name" value="Enolase_N"/>
</dbReference>
<evidence type="ECO:0000259" key="11">
    <source>
        <dbReference type="SMART" id="SM01193"/>
    </source>
</evidence>
<feature type="binding site" evidence="8">
    <location>
        <position position="306"/>
    </location>
    <ligand>
        <name>substrate</name>
    </ligand>
</feature>
<feature type="domain" description="Enolase N-terminal" evidence="11">
    <location>
        <begin position="8"/>
        <end position="129"/>
    </location>
</feature>
<feature type="binding site" evidence="6 9">
    <location>
        <position position="306"/>
    </location>
    <ligand>
        <name>Mg(2+)</name>
        <dbReference type="ChEBI" id="CHEBI:18420"/>
    </ligand>
</feature>
<feature type="binding site" evidence="6">
    <location>
        <position position="235"/>
    </location>
    <ligand>
        <name>Mg(2+)</name>
        <dbReference type="ChEBI" id="CHEBI:18420"/>
    </ligand>
</feature>
<dbReference type="InterPro" id="IPR000941">
    <property type="entry name" value="Enolase"/>
</dbReference>
<comment type="caution">
    <text evidence="13">The sequence shown here is derived from an EMBL/GenBank/DDBJ whole genome shotgun (WGS) entry which is preliminary data.</text>
</comment>
<dbReference type="GO" id="GO:0005576">
    <property type="term" value="C:extracellular region"/>
    <property type="evidence" value="ECO:0007669"/>
    <property type="project" value="UniProtKB-SubCell"/>
</dbReference>
<evidence type="ECO:0000256" key="5">
    <source>
        <dbReference type="ARBA" id="ARBA00023239"/>
    </source>
</evidence>
<dbReference type="PIRSF" id="PIRSF001400">
    <property type="entry name" value="Enolase"/>
    <property type="match status" value="1"/>
</dbReference>
<feature type="binding site" evidence="8">
    <location>
        <position position="152"/>
    </location>
    <ligand>
        <name>substrate</name>
    </ligand>
</feature>
<evidence type="ECO:0000256" key="8">
    <source>
        <dbReference type="PIRSR" id="PIRSR001400-2"/>
    </source>
</evidence>
<dbReference type="InterPro" id="IPR020810">
    <property type="entry name" value="Enolase_C"/>
</dbReference>
<keyword evidence="13" id="KW-0670">Pyruvate</keyword>
<keyword evidence="6 9" id="KW-0479">Metal-binding</keyword>
<evidence type="ECO:0000256" key="2">
    <source>
        <dbReference type="ARBA" id="ARBA00009604"/>
    </source>
</evidence>
<evidence type="ECO:0000256" key="1">
    <source>
        <dbReference type="ARBA" id="ARBA00005031"/>
    </source>
</evidence>
<evidence type="ECO:0000313" key="12">
    <source>
        <dbReference type="EMBL" id="HGL41038.1"/>
    </source>
</evidence>
<name>A0A7C4E2N6_CALS0</name>
<dbReference type="GO" id="GO:0004634">
    <property type="term" value="F:phosphopyruvate hydratase activity"/>
    <property type="evidence" value="ECO:0007669"/>
    <property type="project" value="UniProtKB-UniRule"/>
</dbReference>
<dbReference type="GO" id="GO:0009986">
    <property type="term" value="C:cell surface"/>
    <property type="evidence" value="ECO:0007669"/>
    <property type="project" value="UniProtKB-SubCell"/>
</dbReference>
<keyword evidence="4 6" id="KW-0324">Glycolysis</keyword>
<dbReference type="InterPro" id="IPR020809">
    <property type="entry name" value="Enolase_CS"/>
</dbReference>
<dbReference type="AlphaFoldDB" id="A0A7C4E2N6"/>
<dbReference type="GO" id="GO:0000015">
    <property type="term" value="C:phosphopyruvate hydratase complex"/>
    <property type="evidence" value="ECO:0007669"/>
    <property type="project" value="InterPro"/>
</dbReference>
<feature type="binding site" evidence="6">
    <location>
        <position position="161"/>
    </location>
    <ligand>
        <name>(2R)-2-phosphoglycerate</name>
        <dbReference type="ChEBI" id="CHEBI:58289"/>
    </ligand>
</feature>
<dbReference type="InterPro" id="IPR029017">
    <property type="entry name" value="Enolase-like_N"/>
</dbReference>
<keyword evidence="6" id="KW-0964">Secreted</keyword>
<dbReference type="PROSITE" id="PS00164">
    <property type="entry name" value="ENOLASE"/>
    <property type="match status" value="1"/>
</dbReference>
<feature type="binding site" evidence="6">
    <location>
        <position position="331"/>
    </location>
    <ligand>
        <name>(2R)-2-phosphoglycerate</name>
        <dbReference type="ChEBI" id="CHEBI:58289"/>
    </ligand>
</feature>
<comment type="function">
    <text evidence="6">Catalyzes the reversible conversion of 2-phosphoglycerate (2-PG) into phosphoenolpyruvate (PEP). It is essential for the degradation of carbohydrates via glycolysis.</text>
</comment>
<dbReference type="PANTHER" id="PTHR11902">
    <property type="entry name" value="ENOLASE"/>
    <property type="match status" value="1"/>
</dbReference>
<dbReference type="GO" id="GO:0006096">
    <property type="term" value="P:glycolytic process"/>
    <property type="evidence" value="ECO:0007669"/>
    <property type="project" value="UniProtKB-UniRule"/>
</dbReference>
<feature type="binding site" evidence="6">
    <location>
        <position position="361"/>
    </location>
    <ligand>
        <name>(2R)-2-phosphoglycerate</name>
        <dbReference type="ChEBI" id="CHEBI:58289"/>
    </ligand>
</feature>
<evidence type="ECO:0000256" key="4">
    <source>
        <dbReference type="ARBA" id="ARBA00023152"/>
    </source>
</evidence>
<dbReference type="Gene3D" id="3.20.20.120">
    <property type="entry name" value="Enolase-like C-terminal domain"/>
    <property type="match status" value="1"/>
</dbReference>
<dbReference type="InterPro" id="IPR036849">
    <property type="entry name" value="Enolase-like_C_sf"/>
</dbReference>
<dbReference type="GO" id="GO:0000287">
    <property type="term" value="F:magnesium ion binding"/>
    <property type="evidence" value="ECO:0007669"/>
    <property type="project" value="UniProtKB-UniRule"/>
</dbReference>
<protein>
    <recommendedName>
        <fullName evidence="6">Enolase</fullName>
        <ecNumber evidence="6">4.2.1.11</ecNumber>
    </recommendedName>
    <alternativeName>
        <fullName evidence="6">2-phospho-D-glycerate hydro-lyase</fullName>
    </alternativeName>
    <alternativeName>
        <fullName evidence="6">2-phosphoglycerate dehydratase</fullName>
    </alternativeName>
</protein>
<comment type="cofactor">
    <cofactor evidence="6">
        <name>Mg(2+)</name>
        <dbReference type="ChEBI" id="CHEBI:18420"/>
    </cofactor>
    <text evidence="6">Binds a second Mg(2+) ion via substrate during catalysis.</text>
</comment>
<dbReference type="Pfam" id="PF03952">
    <property type="entry name" value="Enolase_N"/>
    <property type="match status" value="1"/>
</dbReference>
<feature type="binding site" evidence="6 9">
    <location>
        <position position="280"/>
    </location>
    <ligand>
        <name>Mg(2+)</name>
        <dbReference type="ChEBI" id="CHEBI:18420"/>
    </ligand>
</feature>
<feature type="active site" description="Proton donor" evidence="6 7">
    <location>
        <position position="205"/>
    </location>
</feature>
<reference evidence="13" key="1">
    <citation type="journal article" date="2020" name="mSystems">
        <title>Genome- and Community-Level Interaction Insights into Carbon Utilization and Element Cycling Functions of Hydrothermarchaeota in Hydrothermal Sediment.</title>
        <authorList>
            <person name="Zhou Z."/>
            <person name="Liu Y."/>
            <person name="Xu W."/>
            <person name="Pan J."/>
            <person name="Luo Z.H."/>
            <person name="Li M."/>
        </authorList>
    </citation>
    <scope>NUCLEOTIDE SEQUENCE [LARGE SCALE GENOMIC DNA]</scope>
    <source>
        <strain evidence="14">SpSt-1073</strain>
        <strain evidence="13">SpSt-613</strain>
        <strain evidence="12">SpSt-669</strain>
    </source>
</reference>
<feature type="binding site" evidence="8">
    <location>
        <position position="280"/>
    </location>
    <ligand>
        <name>substrate</name>
    </ligand>
</feature>
<comment type="cofactor">
    <cofactor evidence="9">
        <name>Mg(2+)</name>
        <dbReference type="ChEBI" id="CHEBI:18420"/>
    </cofactor>
    <text evidence="9">Mg(2+) is required for catalysis and for stabilizing the dimer.</text>
</comment>
<keyword evidence="3 6" id="KW-0460">Magnesium</keyword>
<dbReference type="EC" id="4.2.1.11" evidence="6"/>
<evidence type="ECO:0000256" key="6">
    <source>
        <dbReference type="HAMAP-Rule" id="MF_00318"/>
    </source>
</evidence>
<keyword evidence="6" id="KW-0963">Cytoplasm</keyword>
<comment type="pathway">
    <text evidence="1 6">Carbohydrate degradation; glycolysis; pyruvate from D-glyceraldehyde 3-phosphate: step 4/5.</text>
</comment>
<dbReference type="SUPFAM" id="SSF54826">
    <property type="entry name" value="Enolase N-terminal domain-like"/>
    <property type="match status" value="1"/>
</dbReference>
<comment type="subcellular location">
    <subcellularLocation>
        <location evidence="6">Cytoplasm</location>
    </subcellularLocation>
    <subcellularLocation>
        <location evidence="6">Secreted</location>
    </subcellularLocation>
    <subcellularLocation>
        <location evidence="6">Cell surface</location>
    </subcellularLocation>
    <text evidence="6">Fractions of enolase are present in both the cytoplasm and on the cell surface.</text>
</comment>
<dbReference type="UniPathway" id="UPA00109">
    <property type="reaction ID" value="UER00187"/>
</dbReference>
<feature type="binding site" evidence="8">
    <location>
        <position position="162"/>
    </location>
    <ligand>
        <name>substrate</name>
    </ligand>
</feature>